<protein>
    <submittedName>
        <fullName evidence="1">Uncharacterized protein</fullName>
    </submittedName>
</protein>
<evidence type="ECO:0000313" key="2">
    <source>
        <dbReference type="Proteomes" id="UP000003188"/>
    </source>
</evidence>
<sequence length="203" mass="22069">MLDKLADGSYKLVLNAEVNGKKYEATLGTIPNINVSTPMEDKTISVDAIKGQDLVVSKAQLQIKEANVGIRNTYFNKTSNNFIVDGTFGIDVTADKQFAKTAVIIDANTNQPVDGIAPIKLGNFADSKFSKFQLVVPTSVLAQLEDGTYKIKVSGFTNDTQYEGVIKSTKQYNFQNDKAVSGKRISVTTLEDGTLQFSKGNIN</sequence>
<gene>
    <name evidence="1" type="ORF">CJD_A0573</name>
</gene>
<name>B1V641_CLOPF</name>
<dbReference type="AlphaFoldDB" id="B1V641"/>
<organism evidence="1 2">
    <name type="scientific">Clostridium perfringens D str. JGS1721</name>
    <dbReference type="NCBI Taxonomy" id="488537"/>
    <lineage>
        <taxon>Bacteria</taxon>
        <taxon>Bacillati</taxon>
        <taxon>Bacillota</taxon>
        <taxon>Clostridia</taxon>
        <taxon>Eubacteriales</taxon>
        <taxon>Clostridiaceae</taxon>
        <taxon>Clostridium</taxon>
    </lineage>
</organism>
<reference evidence="1 2" key="1">
    <citation type="submission" date="2008-03" db="EMBL/GenBank/DDBJ databases">
        <authorList>
            <person name="Paulsen I."/>
            <person name="Sebastian Y."/>
        </authorList>
    </citation>
    <scope>NUCLEOTIDE SEQUENCE [LARGE SCALE GENOMIC DNA]</scope>
    <source>
        <strain evidence="2">D str. JGS1721</strain>
    </source>
</reference>
<comment type="caution">
    <text evidence="1">The sequence shown here is derived from an EMBL/GenBank/DDBJ whole genome shotgun (WGS) entry which is preliminary data.</text>
</comment>
<accession>B1V641</accession>
<evidence type="ECO:0000313" key="1">
    <source>
        <dbReference type="EMBL" id="EDT70715.1"/>
    </source>
</evidence>
<proteinExistence type="predicted"/>
<dbReference type="RefSeq" id="WP_003475859.1">
    <property type="nucleotide sequence ID" value="NZ_ABOO01000040.1"/>
</dbReference>
<dbReference type="EMBL" id="ABOO01000040">
    <property type="protein sequence ID" value="EDT70715.1"/>
    <property type="molecule type" value="Genomic_DNA"/>
</dbReference>
<dbReference type="Proteomes" id="UP000003188">
    <property type="component" value="Unassembled WGS sequence"/>
</dbReference>